<organism evidence="1 2">
    <name type="scientific">Hafnia alvei</name>
    <dbReference type="NCBI Taxonomy" id="569"/>
    <lineage>
        <taxon>Bacteria</taxon>
        <taxon>Pseudomonadati</taxon>
        <taxon>Pseudomonadota</taxon>
        <taxon>Gammaproteobacteria</taxon>
        <taxon>Enterobacterales</taxon>
        <taxon>Hafniaceae</taxon>
        <taxon>Hafnia</taxon>
    </lineage>
</organism>
<proteinExistence type="predicted"/>
<protein>
    <submittedName>
        <fullName evidence="1">Uncharacterized protein</fullName>
    </submittedName>
</protein>
<dbReference type="Proteomes" id="UP000254821">
    <property type="component" value="Unassembled WGS sequence"/>
</dbReference>
<gene>
    <name evidence="1" type="ORF">NCTC8105_01875</name>
</gene>
<name>A0A377PGA1_HAFAL</name>
<sequence length="73" mass="8727">MSSQNKSAFEQILNTLHFLKIFMQVIKLLILCFNYGREHIELIDNILESMELIQPLLETSKYLPAYLKHWSRM</sequence>
<reference evidence="1 2" key="1">
    <citation type="submission" date="2018-06" db="EMBL/GenBank/DDBJ databases">
        <authorList>
            <consortium name="Pathogen Informatics"/>
            <person name="Doyle S."/>
        </authorList>
    </citation>
    <scope>NUCLEOTIDE SEQUENCE [LARGE SCALE GENOMIC DNA]</scope>
    <source>
        <strain evidence="1 2">NCTC8105</strain>
    </source>
</reference>
<dbReference type="EMBL" id="UGHP01000001">
    <property type="protein sequence ID" value="STQ79778.1"/>
    <property type="molecule type" value="Genomic_DNA"/>
</dbReference>
<dbReference type="AlphaFoldDB" id="A0A377PGA1"/>
<accession>A0A377PGA1</accession>
<evidence type="ECO:0000313" key="1">
    <source>
        <dbReference type="EMBL" id="STQ79778.1"/>
    </source>
</evidence>
<evidence type="ECO:0000313" key="2">
    <source>
        <dbReference type="Proteomes" id="UP000254821"/>
    </source>
</evidence>